<feature type="non-terminal residue" evidence="2">
    <location>
        <position position="1"/>
    </location>
</feature>
<keyword evidence="1" id="KW-0472">Membrane</keyword>
<evidence type="ECO:0000313" key="2">
    <source>
        <dbReference type="EMBL" id="CAD6994826.1"/>
    </source>
</evidence>
<reference evidence="2" key="1">
    <citation type="submission" date="2020-11" db="EMBL/GenBank/DDBJ databases">
        <authorList>
            <person name="Whitehead M."/>
        </authorList>
    </citation>
    <scope>NUCLEOTIDE SEQUENCE</scope>
    <source>
        <strain evidence="2">EGII</strain>
    </source>
</reference>
<comment type="caution">
    <text evidence="2">The sequence shown here is derived from an EMBL/GenBank/DDBJ whole genome shotgun (WGS) entry which is preliminary data.</text>
</comment>
<dbReference type="Proteomes" id="UP000606786">
    <property type="component" value="Unassembled WGS sequence"/>
</dbReference>
<evidence type="ECO:0000313" key="3">
    <source>
        <dbReference type="Proteomes" id="UP000606786"/>
    </source>
</evidence>
<keyword evidence="1" id="KW-1133">Transmembrane helix</keyword>
<feature type="transmembrane region" description="Helical" evidence="1">
    <location>
        <begin position="47"/>
        <end position="66"/>
    </location>
</feature>
<accession>A0A811U9N1</accession>
<protein>
    <submittedName>
        <fullName evidence="2">(Mediterranean fruit fly) hypothetical protein</fullName>
    </submittedName>
</protein>
<organism evidence="2 3">
    <name type="scientific">Ceratitis capitata</name>
    <name type="common">Mediterranean fruit fly</name>
    <name type="synonym">Tephritis capitata</name>
    <dbReference type="NCBI Taxonomy" id="7213"/>
    <lineage>
        <taxon>Eukaryota</taxon>
        <taxon>Metazoa</taxon>
        <taxon>Ecdysozoa</taxon>
        <taxon>Arthropoda</taxon>
        <taxon>Hexapoda</taxon>
        <taxon>Insecta</taxon>
        <taxon>Pterygota</taxon>
        <taxon>Neoptera</taxon>
        <taxon>Endopterygota</taxon>
        <taxon>Diptera</taxon>
        <taxon>Brachycera</taxon>
        <taxon>Muscomorpha</taxon>
        <taxon>Tephritoidea</taxon>
        <taxon>Tephritidae</taxon>
        <taxon>Ceratitis</taxon>
        <taxon>Ceratitis</taxon>
    </lineage>
</organism>
<sequence length="92" mass="9987">MSSVFVSAAATRLSSKLIPLCSALHVPRRSGGPAMRCMLHTLLRSHMHNYGFICVQVLFGGLLYVLTKLHNSIIETSAALFSVLIALSEKTT</sequence>
<dbReference type="EMBL" id="CAJHJT010000001">
    <property type="protein sequence ID" value="CAD6994826.1"/>
    <property type="molecule type" value="Genomic_DNA"/>
</dbReference>
<keyword evidence="3" id="KW-1185">Reference proteome</keyword>
<proteinExistence type="predicted"/>
<evidence type="ECO:0000256" key="1">
    <source>
        <dbReference type="SAM" id="Phobius"/>
    </source>
</evidence>
<gene>
    <name evidence="2" type="ORF">CCAP1982_LOCUS3557</name>
</gene>
<dbReference type="AlphaFoldDB" id="A0A811U9N1"/>
<keyword evidence="1" id="KW-0812">Transmembrane</keyword>
<name>A0A811U9N1_CERCA</name>